<dbReference type="PRINTS" id="PR00401">
    <property type="entry name" value="SH2DOMAIN"/>
</dbReference>
<proteinExistence type="predicted"/>
<sequence length="310" mass="33878">MLCGIICTLTFVCVKGRNGDLLFSGADCPQGRRSDMSTSVLMQLCANALIYWMTSGLGTRPVSTLELHRGCPSDSCVQQHQAFYRIFFLFLEHASDVSSLCSSEEVQHHIRHTMAVTNSQTLSPDAGPESPWFFDVEPTAVSPSLKKKAEGTYMIRRSSSHAGDYALSVVIGGRVRHYRIVKRKDGRPMFALVLIQGTVYFHSLDKLVQACTETNLLMTRDGQLCGSGRLTLPLSKEDIRSCENRYSELTCDFIAGSCPMDVHMSKPGGGGGGGGGVCMLKSYTSLCPLVENPTLVVGPRDGLPLWLRDV</sequence>
<dbReference type="Pfam" id="PF00017">
    <property type="entry name" value="SH2"/>
    <property type="match status" value="1"/>
</dbReference>
<keyword evidence="1 2" id="KW-0727">SH2 domain</keyword>
<dbReference type="SMART" id="SM00252">
    <property type="entry name" value="SH2"/>
    <property type="match status" value="1"/>
</dbReference>
<gene>
    <name evidence="4" type="ORF">PROFUN_08231</name>
</gene>
<evidence type="ECO:0000256" key="2">
    <source>
        <dbReference type="PROSITE-ProRule" id="PRU00191"/>
    </source>
</evidence>
<accession>A0A2P6NKA0</accession>
<protein>
    <recommendedName>
        <fullName evidence="3">SH2 domain-containing protein</fullName>
    </recommendedName>
</protein>
<dbReference type="InterPro" id="IPR051184">
    <property type="entry name" value="Tyrosine-phos_adapter"/>
</dbReference>
<dbReference type="PANTHER" id="PTHR19969">
    <property type="entry name" value="SH2-SH3 ADAPTOR PROTEIN-RELATED"/>
    <property type="match status" value="1"/>
</dbReference>
<dbReference type="GO" id="GO:0005737">
    <property type="term" value="C:cytoplasm"/>
    <property type="evidence" value="ECO:0007669"/>
    <property type="project" value="TreeGrafter"/>
</dbReference>
<keyword evidence="5" id="KW-1185">Reference proteome</keyword>
<dbReference type="OrthoDB" id="25715at2759"/>
<dbReference type="InParanoid" id="A0A2P6NKA0"/>
<evidence type="ECO:0000313" key="5">
    <source>
        <dbReference type="Proteomes" id="UP000241769"/>
    </source>
</evidence>
<dbReference type="InterPro" id="IPR036860">
    <property type="entry name" value="SH2_dom_sf"/>
</dbReference>
<evidence type="ECO:0000256" key="1">
    <source>
        <dbReference type="ARBA" id="ARBA00022999"/>
    </source>
</evidence>
<name>A0A2P6NKA0_9EUKA</name>
<dbReference type="GO" id="GO:0035591">
    <property type="term" value="F:signaling adaptor activity"/>
    <property type="evidence" value="ECO:0007669"/>
    <property type="project" value="TreeGrafter"/>
</dbReference>
<evidence type="ECO:0000259" key="3">
    <source>
        <dbReference type="PROSITE" id="PS50001"/>
    </source>
</evidence>
<dbReference type="SUPFAM" id="SSF55550">
    <property type="entry name" value="SH2 domain"/>
    <property type="match status" value="1"/>
</dbReference>
<dbReference type="Gene3D" id="3.30.505.10">
    <property type="entry name" value="SH2 domain"/>
    <property type="match status" value="1"/>
</dbReference>
<comment type="caution">
    <text evidence="4">The sequence shown here is derived from an EMBL/GenBank/DDBJ whole genome shotgun (WGS) entry which is preliminary data.</text>
</comment>
<dbReference type="GO" id="GO:0016477">
    <property type="term" value="P:cell migration"/>
    <property type="evidence" value="ECO:0007669"/>
    <property type="project" value="TreeGrafter"/>
</dbReference>
<dbReference type="PROSITE" id="PS50001">
    <property type="entry name" value="SH2"/>
    <property type="match status" value="1"/>
</dbReference>
<dbReference type="CDD" id="cd00173">
    <property type="entry name" value="SH2"/>
    <property type="match status" value="1"/>
</dbReference>
<dbReference type="InterPro" id="IPR000980">
    <property type="entry name" value="SH2"/>
</dbReference>
<feature type="domain" description="SH2" evidence="3">
    <location>
        <begin position="132"/>
        <end position="234"/>
    </location>
</feature>
<dbReference type="Proteomes" id="UP000241769">
    <property type="component" value="Unassembled WGS sequence"/>
</dbReference>
<dbReference type="GO" id="GO:0007167">
    <property type="term" value="P:enzyme-linked receptor protein signaling pathway"/>
    <property type="evidence" value="ECO:0007669"/>
    <property type="project" value="TreeGrafter"/>
</dbReference>
<dbReference type="EMBL" id="MDYQ01000064">
    <property type="protein sequence ID" value="PRP84366.1"/>
    <property type="molecule type" value="Genomic_DNA"/>
</dbReference>
<dbReference type="AlphaFoldDB" id="A0A2P6NKA0"/>
<reference evidence="4 5" key="1">
    <citation type="journal article" date="2018" name="Genome Biol. Evol.">
        <title>Multiple Roots of Fruiting Body Formation in Amoebozoa.</title>
        <authorList>
            <person name="Hillmann F."/>
            <person name="Forbes G."/>
            <person name="Novohradska S."/>
            <person name="Ferling I."/>
            <person name="Riege K."/>
            <person name="Groth M."/>
            <person name="Westermann M."/>
            <person name="Marz M."/>
            <person name="Spaller T."/>
            <person name="Winckler T."/>
            <person name="Schaap P."/>
            <person name="Glockner G."/>
        </authorList>
    </citation>
    <scope>NUCLEOTIDE SEQUENCE [LARGE SCALE GENOMIC DNA]</scope>
    <source>
        <strain evidence="4 5">Jena</strain>
    </source>
</reference>
<dbReference type="PANTHER" id="PTHR19969:SF5">
    <property type="entry name" value="CRK-LIKE PROTEIN"/>
    <property type="match status" value="1"/>
</dbReference>
<organism evidence="4 5">
    <name type="scientific">Planoprotostelium fungivorum</name>
    <dbReference type="NCBI Taxonomy" id="1890364"/>
    <lineage>
        <taxon>Eukaryota</taxon>
        <taxon>Amoebozoa</taxon>
        <taxon>Evosea</taxon>
        <taxon>Variosea</taxon>
        <taxon>Cavosteliida</taxon>
        <taxon>Cavosteliaceae</taxon>
        <taxon>Planoprotostelium</taxon>
    </lineage>
</organism>
<dbReference type="STRING" id="1890364.A0A2P6NKA0"/>
<dbReference type="GO" id="GO:0030971">
    <property type="term" value="F:receptor tyrosine kinase binding"/>
    <property type="evidence" value="ECO:0007669"/>
    <property type="project" value="TreeGrafter"/>
</dbReference>
<evidence type="ECO:0000313" key="4">
    <source>
        <dbReference type="EMBL" id="PRP84366.1"/>
    </source>
</evidence>